<evidence type="ECO:0000256" key="1">
    <source>
        <dbReference type="SAM" id="Phobius"/>
    </source>
</evidence>
<keyword evidence="1" id="KW-0812">Transmembrane</keyword>
<accession>A0A2P8HC73</accession>
<name>A0A2P8HC73_CHINA</name>
<protein>
    <submittedName>
        <fullName evidence="2">Uncharacterized protein</fullName>
    </submittedName>
</protein>
<evidence type="ECO:0000313" key="2">
    <source>
        <dbReference type="EMBL" id="PSL43828.1"/>
    </source>
</evidence>
<keyword evidence="1" id="KW-0472">Membrane</keyword>
<feature type="transmembrane region" description="Helical" evidence="1">
    <location>
        <begin position="7"/>
        <end position="25"/>
    </location>
</feature>
<comment type="caution">
    <text evidence="2">The sequence shown here is derived from an EMBL/GenBank/DDBJ whole genome shotgun (WGS) entry which is preliminary data.</text>
</comment>
<sequence length="63" mass="6684">MKKSYMIGLISLFIIAVSIAGYAMLNNSSKYATCSGDKGCNACKNCKYCKHCSKDGGTCGVCK</sequence>
<dbReference type="AlphaFoldDB" id="A0A2P8HC73"/>
<organism evidence="2 3">
    <name type="scientific">Chitinophaga niastensis</name>
    <dbReference type="NCBI Taxonomy" id="536980"/>
    <lineage>
        <taxon>Bacteria</taxon>
        <taxon>Pseudomonadati</taxon>
        <taxon>Bacteroidota</taxon>
        <taxon>Chitinophagia</taxon>
        <taxon>Chitinophagales</taxon>
        <taxon>Chitinophagaceae</taxon>
        <taxon>Chitinophaga</taxon>
    </lineage>
</organism>
<proteinExistence type="predicted"/>
<reference evidence="2 3" key="1">
    <citation type="submission" date="2018-03" db="EMBL/GenBank/DDBJ databases">
        <title>Genomic Encyclopedia of Archaeal and Bacterial Type Strains, Phase II (KMG-II): from individual species to whole genera.</title>
        <authorList>
            <person name="Goeker M."/>
        </authorList>
    </citation>
    <scope>NUCLEOTIDE SEQUENCE [LARGE SCALE GENOMIC DNA]</scope>
    <source>
        <strain evidence="2 3">DSM 24859</strain>
    </source>
</reference>
<dbReference type="EMBL" id="PYAW01000007">
    <property type="protein sequence ID" value="PSL43828.1"/>
    <property type="molecule type" value="Genomic_DNA"/>
</dbReference>
<dbReference type="Proteomes" id="UP000240971">
    <property type="component" value="Unassembled WGS sequence"/>
</dbReference>
<dbReference type="RefSeq" id="WP_106530803.1">
    <property type="nucleotide sequence ID" value="NZ_PYAW01000007.1"/>
</dbReference>
<keyword evidence="3" id="KW-1185">Reference proteome</keyword>
<keyword evidence="1" id="KW-1133">Transmembrane helix</keyword>
<evidence type="ECO:0000313" key="3">
    <source>
        <dbReference type="Proteomes" id="UP000240971"/>
    </source>
</evidence>
<gene>
    <name evidence="2" type="ORF">CLV51_107139</name>
</gene>